<evidence type="ECO:0000313" key="3">
    <source>
        <dbReference type="EMBL" id="KAF6477930.1"/>
    </source>
</evidence>
<dbReference type="Proteomes" id="UP000550707">
    <property type="component" value="Unassembled WGS sequence"/>
</dbReference>
<keyword evidence="2" id="KW-0812">Transmembrane</keyword>
<evidence type="ECO:0000256" key="2">
    <source>
        <dbReference type="SAM" id="Phobius"/>
    </source>
</evidence>
<evidence type="ECO:0000256" key="1">
    <source>
        <dbReference type="SAM" id="MobiDB-lite"/>
    </source>
</evidence>
<keyword evidence="4" id="KW-1185">Reference proteome</keyword>
<organism evidence="3 4">
    <name type="scientific">Molossus molossus</name>
    <name type="common">Pallas' mastiff bat</name>
    <name type="synonym">Vespertilio molossus</name>
    <dbReference type="NCBI Taxonomy" id="27622"/>
    <lineage>
        <taxon>Eukaryota</taxon>
        <taxon>Metazoa</taxon>
        <taxon>Chordata</taxon>
        <taxon>Craniata</taxon>
        <taxon>Vertebrata</taxon>
        <taxon>Euteleostomi</taxon>
        <taxon>Mammalia</taxon>
        <taxon>Eutheria</taxon>
        <taxon>Laurasiatheria</taxon>
        <taxon>Chiroptera</taxon>
        <taxon>Yangochiroptera</taxon>
        <taxon>Molossidae</taxon>
        <taxon>Molossus</taxon>
    </lineage>
</organism>
<name>A0A7J8I0Y9_MOLMO</name>
<keyword evidence="2" id="KW-1133">Transmembrane helix</keyword>
<dbReference type="EMBL" id="JACASF010000005">
    <property type="protein sequence ID" value="KAF6477930.1"/>
    <property type="molecule type" value="Genomic_DNA"/>
</dbReference>
<feature type="transmembrane region" description="Helical" evidence="2">
    <location>
        <begin position="29"/>
        <end position="51"/>
    </location>
</feature>
<feature type="compositionally biased region" description="Low complexity" evidence="1">
    <location>
        <begin position="138"/>
        <end position="151"/>
    </location>
</feature>
<comment type="caution">
    <text evidence="3">The sequence shown here is derived from an EMBL/GenBank/DDBJ whole genome shotgun (WGS) entry which is preliminary data.</text>
</comment>
<keyword evidence="2" id="KW-0472">Membrane</keyword>
<gene>
    <name evidence="3" type="ORF">HJG59_010823</name>
</gene>
<evidence type="ECO:0000313" key="4">
    <source>
        <dbReference type="Proteomes" id="UP000550707"/>
    </source>
</evidence>
<reference evidence="3 4" key="1">
    <citation type="journal article" date="2020" name="Nature">
        <title>Six reference-quality genomes reveal evolution of bat adaptations.</title>
        <authorList>
            <person name="Jebb D."/>
            <person name="Huang Z."/>
            <person name="Pippel M."/>
            <person name="Hughes G.M."/>
            <person name="Lavrichenko K."/>
            <person name="Devanna P."/>
            <person name="Winkler S."/>
            <person name="Jermiin L.S."/>
            <person name="Skirmuntt E.C."/>
            <person name="Katzourakis A."/>
            <person name="Burkitt-Gray L."/>
            <person name="Ray D.A."/>
            <person name="Sullivan K.A.M."/>
            <person name="Roscito J.G."/>
            <person name="Kirilenko B.M."/>
            <person name="Davalos L.M."/>
            <person name="Corthals A.P."/>
            <person name="Power M.L."/>
            <person name="Jones G."/>
            <person name="Ransome R.D."/>
            <person name="Dechmann D.K.N."/>
            <person name="Locatelli A.G."/>
            <person name="Puechmaille S.J."/>
            <person name="Fedrigo O."/>
            <person name="Jarvis E.D."/>
            <person name="Hiller M."/>
            <person name="Vernes S.C."/>
            <person name="Myers E.W."/>
            <person name="Teeling E.C."/>
        </authorList>
    </citation>
    <scope>NUCLEOTIDE SEQUENCE [LARGE SCALE GENOMIC DNA]</scope>
    <source>
        <strain evidence="3">MMolMol1</strain>
        <tissue evidence="3">Muscle</tissue>
    </source>
</reference>
<proteinExistence type="predicted"/>
<dbReference type="InParanoid" id="A0A7J8I0Y9"/>
<sequence length="171" mass="20175">MVLVLAFRRRKQEPIKPTKQRKIPQRKNILCLFYILVYKPSVFSKMISFFIKKKKKMWKKIAIYMRSLAQGVKFTDFFNEKKHTKESYLRCFFTSAPCSCVSLRDFVKLIVGAFFYFFNKNELEKKYDINCQPGEGDSPVSSRRPAPASARQEPAWPSFGQTLKTFIKTER</sequence>
<feature type="region of interest" description="Disordered" evidence="1">
    <location>
        <begin position="134"/>
        <end position="158"/>
    </location>
</feature>
<dbReference type="AlphaFoldDB" id="A0A7J8I0Y9"/>
<accession>A0A7J8I0Y9</accession>
<protein>
    <submittedName>
        <fullName evidence="3">Uncharacterized protein</fullName>
    </submittedName>
</protein>